<organism evidence="1 2">
    <name type="scientific">Ensete ventricosum</name>
    <name type="common">Abyssinian banana</name>
    <name type="synonym">Musa ensete</name>
    <dbReference type="NCBI Taxonomy" id="4639"/>
    <lineage>
        <taxon>Eukaryota</taxon>
        <taxon>Viridiplantae</taxon>
        <taxon>Streptophyta</taxon>
        <taxon>Embryophyta</taxon>
        <taxon>Tracheophyta</taxon>
        <taxon>Spermatophyta</taxon>
        <taxon>Magnoliopsida</taxon>
        <taxon>Liliopsida</taxon>
        <taxon>Zingiberales</taxon>
        <taxon>Musaceae</taxon>
        <taxon>Ensete</taxon>
    </lineage>
</organism>
<reference evidence="1 2" key="1">
    <citation type="submission" date="2022-12" db="EMBL/GenBank/DDBJ databases">
        <title>Chromosome-scale assembly of the Ensete ventricosum genome.</title>
        <authorList>
            <person name="Dussert Y."/>
            <person name="Stocks J."/>
            <person name="Wendawek A."/>
            <person name="Woldeyes F."/>
            <person name="Nichols R.A."/>
            <person name="Borrell J.S."/>
        </authorList>
    </citation>
    <scope>NUCLEOTIDE SEQUENCE [LARGE SCALE GENOMIC DNA]</scope>
    <source>
        <strain evidence="2">cv. Maze</strain>
        <tissue evidence="1">Seeds</tissue>
    </source>
</reference>
<protein>
    <submittedName>
        <fullName evidence="1">Uncharacterized protein</fullName>
    </submittedName>
</protein>
<proteinExistence type="predicted"/>
<dbReference type="Proteomes" id="UP001222027">
    <property type="component" value="Unassembled WGS sequence"/>
</dbReference>
<accession>A0AAV8QLR8</accession>
<evidence type="ECO:0000313" key="2">
    <source>
        <dbReference type="Proteomes" id="UP001222027"/>
    </source>
</evidence>
<gene>
    <name evidence="1" type="ORF">OPV22_026487</name>
</gene>
<dbReference type="EMBL" id="JAQQAF010000007">
    <property type="protein sequence ID" value="KAJ8472144.1"/>
    <property type="molecule type" value="Genomic_DNA"/>
</dbReference>
<name>A0AAV8QLR8_ENSVE</name>
<sequence length="130" mass="14463">MGGRDSRRLWSLDLHHAVFPIGRTKPCRVHVAMQFLPSRSRSSLSLSFSGLTGESSAGDYQDCGMSTMLLMGEPCMVGPERPSLPTAASQDSAVIHYEEKKKKAQGYNITNYRKSETITKILEIEKRNEA</sequence>
<dbReference type="AlphaFoldDB" id="A0AAV8QLR8"/>
<evidence type="ECO:0000313" key="1">
    <source>
        <dbReference type="EMBL" id="KAJ8472144.1"/>
    </source>
</evidence>
<keyword evidence="2" id="KW-1185">Reference proteome</keyword>
<comment type="caution">
    <text evidence="1">The sequence shown here is derived from an EMBL/GenBank/DDBJ whole genome shotgun (WGS) entry which is preliminary data.</text>
</comment>